<dbReference type="InterPro" id="IPR034641">
    <property type="entry name" value="RGL11"/>
</dbReference>
<evidence type="ECO:0000256" key="1">
    <source>
        <dbReference type="ARBA" id="ARBA00022801"/>
    </source>
</evidence>
<dbReference type="EC" id="4.2.2.-" evidence="4"/>
<dbReference type="Pfam" id="PF21348">
    <property type="entry name" value="RGL11_C"/>
    <property type="match status" value="1"/>
</dbReference>
<keyword evidence="5" id="KW-1185">Reference proteome</keyword>
<dbReference type="InterPro" id="IPR049366">
    <property type="entry name" value="RGL11_C"/>
</dbReference>
<evidence type="ECO:0000259" key="3">
    <source>
        <dbReference type="Pfam" id="PF21348"/>
    </source>
</evidence>
<dbReference type="EMBL" id="LT608328">
    <property type="protein sequence ID" value="SCM55422.1"/>
    <property type="molecule type" value="Genomic_DNA"/>
</dbReference>
<dbReference type="AlphaFoldDB" id="A0A1G4G412"/>
<dbReference type="InterPro" id="IPR041624">
    <property type="entry name" value="RGI_lyase"/>
</dbReference>
<dbReference type="STRING" id="1642646.ING2E5A_0349"/>
<dbReference type="PANTHER" id="PTHR43118">
    <property type="entry name" value="RHAMNOGALACTURONAN LYASE (EUROFUNG)"/>
    <property type="match status" value="1"/>
</dbReference>
<dbReference type="Pfam" id="PF18370">
    <property type="entry name" value="RGI_lyase"/>
    <property type="match status" value="1"/>
</dbReference>
<organism evidence="4 5">
    <name type="scientific">Petrimonas mucosa</name>
    <dbReference type="NCBI Taxonomy" id="1642646"/>
    <lineage>
        <taxon>Bacteria</taxon>
        <taxon>Pseudomonadati</taxon>
        <taxon>Bacteroidota</taxon>
        <taxon>Bacteroidia</taxon>
        <taxon>Bacteroidales</taxon>
        <taxon>Dysgonomonadaceae</taxon>
        <taxon>Petrimonas</taxon>
    </lineage>
</organism>
<accession>A0A1G4G412</accession>
<dbReference type="InterPro" id="IPR028994">
    <property type="entry name" value="Integrin_alpha_N"/>
</dbReference>
<sequence length="975" mass="111465">MDVMNKTLFNFGKIVLLIVLLHGNMSCADKTSSLRHESGDLQKEYLDRGLIALTRSDTSIYIGWRLLEDDPSDVAFNLYRKMVGSVEPNDYVKVNDQPITHSTNYIDRGCEYHGPAAEMPKLFEAHLYKLTRIINGKEEEIPGGEVYVFFNQGNNNSRSILLENPNVGVIKIGIGDLDGDGAYDFVVLRDAMVHVDPGTCIGCWQRSRDTYKLEAYSSKGEFMWRYDMGWAIETGVWFAPFMVFDLDGDGKAEVYTKAGEEDPREPDGRVISGPEYLVKLDGETGKIVKKREWLPRNIEIGRSYDWTSRNFLGLAYLDGKKPSLLMQRGTYGHIRVEAMDMELKTEWYWESSEMNRRYWGQGGHRMAIADIDEDGKDEVVPGTFALDHDGTALWGIGLNHNDCAVIADIDPERLGLEIFFNIETGAEKNGVCLVDAATGEIIWGYDQPTNHIHDRATVGDYDPTKVGMECYTQPDRGDTRPFFYSSKGERLPDPARMDNALPLWWDADETKELWHNGRLFKFNGDTLERDIQGGLIADIYGDWREEIIVGLPGEIRIYSTTIPASTKKVCLMQNHQYRMDVASFSVGYPVYPQLGLDGNSKSRTFALNRQEIPEWGDKLMDYAIKQYHPAETYHWDWSQATLLRSIVDRWENNIQKETMLAYIRKAMDVNMERASGIHPNALASGFGIAFLARVTGEDQYREKAFDLYNQYLKIPRSSNGGVSHRDNVIELWDDTVYMIGLFLIEMYRLTGDENFLREVALQLRTHAEKLEDPSTGLWYHGWDNDDIAFDDKCCMPGWADNPKRRNNEFWGRGNGWVAMTLANTLRVMPESMPEKRELKAKFDKMMQTLSKLQDEKTGHWYQLPIYPGEKGNFIESSSTVMFAYAMALGVTEGILDADRYFPLIENTFRGIEKYSLKDTGAFLTVTNVCYGTCIGDKSYYYARKVIDGTEYALGSAVMFYDQYTKLKNEFLTKRK</sequence>
<keyword evidence="1" id="KW-0378">Hydrolase</keyword>
<dbReference type="Gene3D" id="1.50.10.10">
    <property type="match status" value="1"/>
</dbReference>
<dbReference type="Pfam" id="PF07470">
    <property type="entry name" value="Glyco_hydro_88"/>
    <property type="match status" value="1"/>
</dbReference>
<dbReference type="InterPro" id="IPR013783">
    <property type="entry name" value="Ig-like_fold"/>
</dbReference>
<evidence type="ECO:0000313" key="5">
    <source>
        <dbReference type="Proteomes" id="UP000178485"/>
    </source>
</evidence>
<proteinExistence type="predicted"/>
<dbReference type="InterPro" id="IPR012341">
    <property type="entry name" value="6hp_glycosidase-like_sf"/>
</dbReference>
<evidence type="ECO:0000313" key="4">
    <source>
        <dbReference type="EMBL" id="SCM55422.1"/>
    </source>
</evidence>
<dbReference type="SUPFAM" id="SSF69318">
    <property type="entry name" value="Integrin alpha N-terminal domain"/>
    <property type="match status" value="1"/>
</dbReference>
<dbReference type="GO" id="GO:0016787">
    <property type="term" value="F:hydrolase activity"/>
    <property type="evidence" value="ECO:0007669"/>
    <property type="project" value="UniProtKB-KW"/>
</dbReference>
<dbReference type="PANTHER" id="PTHR43118:SF1">
    <property type="entry name" value="RHAMNOGALACTURONAN LYASE (EUROFUNG)"/>
    <property type="match status" value="1"/>
</dbReference>
<dbReference type="InterPro" id="IPR010905">
    <property type="entry name" value="Glyco_hydro_88"/>
</dbReference>
<reference evidence="4 5" key="1">
    <citation type="submission" date="2016-08" db="EMBL/GenBank/DDBJ databases">
        <authorList>
            <person name="Seilhamer J.J."/>
        </authorList>
    </citation>
    <scope>NUCLEOTIDE SEQUENCE [LARGE SCALE GENOMIC DNA]</scope>
    <source>
        <strain evidence="4">ING2-E5A</strain>
    </source>
</reference>
<evidence type="ECO:0000259" key="2">
    <source>
        <dbReference type="Pfam" id="PF18370"/>
    </source>
</evidence>
<dbReference type="Proteomes" id="UP000178485">
    <property type="component" value="Chromosome i"/>
</dbReference>
<dbReference type="Gene3D" id="2.60.40.10">
    <property type="entry name" value="Immunoglobulins"/>
    <property type="match status" value="1"/>
</dbReference>
<dbReference type="GO" id="GO:0005975">
    <property type="term" value="P:carbohydrate metabolic process"/>
    <property type="evidence" value="ECO:0007669"/>
    <property type="project" value="InterPro"/>
</dbReference>
<feature type="domain" description="Rhamnogalacturonan I lyase beta-sheet" evidence="2">
    <location>
        <begin position="42"/>
        <end position="110"/>
    </location>
</feature>
<name>A0A1G4G412_9BACT</name>
<protein>
    <submittedName>
        <fullName evidence="4">Rhamnogalacturonan exolyase YesX</fullName>
        <ecNumber evidence="4">4.2.2.-</ecNumber>
    </submittedName>
</protein>
<dbReference type="InterPro" id="IPR008928">
    <property type="entry name" value="6-hairpin_glycosidase_sf"/>
</dbReference>
<dbReference type="GO" id="GO:0016829">
    <property type="term" value="F:lyase activity"/>
    <property type="evidence" value="ECO:0007669"/>
    <property type="project" value="UniProtKB-KW"/>
</dbReference>
<keyword evidence="4" id="KW-0456">Lyase</keyword>
<dbReference type="KEGG" id="pmuc:ING2E5A_0349"/>
<feature type="domain" description="Rhamnogalacturonan lyase family 11 C-terminal" evidence="3">
    <location>
        <begin position="173"/>
        <end position="592"/>
    </location>
</feature>
<dbReference type="SUPFAM" id="SSF48208">
    <property type="entry name" value="Six-hairpin glycosidases"/>
    <property type="match status" value="1"/>
</dbReference>
<gene>
    <name evidence="4" type="primary">yesX</name>
    <name evidence="4" type="ORF">ING2E5A_0349</name>
</gene>